<proteinExistence type="predicted"/>
<sequence>MASFNHLPLQTGECDARGLPAAFAPAALDRLPVSRGRGDTEPRSIVHVAAVLAHREQAAGVLEIIIIKSEFINRLAPPSRLRPLALLVIGPPPAAAAPSASSHKRSWSAWTFPRYFQPGDAATRH</sequence>
<dbReference type="AlphaFoldDB" id="A0A9N7YZM4"/>
<comment type="caution">
    <text evidence="1">The sequence shown here is derived from an EMBL/GenBank/DDBJ whole genome shotgun (WGS) entry which is preliminary data.</text>
</comment>
<keyword evidence="2" id="KW-1185">Reference proteome</keyword>
<dbReference type="EMBL" id="CADEAL010003336">
    <property type="protein sequence ID" value="CAB1444374.1"/>
    <property type="molecule type" value="Genomic_DNA"/>
</dbReference>
<name>A0A9N7YZM4_PLEPL</name>
<reference evidence="1" key="1">
    <citation type="submission" date="2020-03" db="EMBL/GenBank/DDBJ databases">
        <authorList>
            <person name="Weist P."/>
        </authorList>
    </citation>
    <scope>NUCLEOTIDE SEQUENCE</scope>
</reference>
<accession>A0A9N7YZM4</accession>
<protein>
    <submittedName>
        <fullName evidence="1">Uncharacterized protein</fullName>
    </submittedName>
</protein>
<gene>
    <name evidence="1" type="ORF">PLEPLA_LOCUS32090</name>
</gene>
<evidence type="ECO:0000313" key="1">
    <source>
        <dbReference type="EMBL" id="CAB1444374.1"/>
    </source>
</evidence>
<organism evidence="1 2">
    <name type="scientific">Pleuronectes platessa</name>
    <name type="common">European plaice</name>
    <dbReference type="NCBI Taxonomy" id="8262"/>
    <lineage>
        <taxon>Eukaryota</taxon>
        <taxon>Metazoa</taxon>
        <taxon>Chordata</taxon>
        <taxon>Craniata</taxon>
        <taxon>Vertebrata</taxon>
        <taxon>Euteleostomi</taxon>
        <taxon>Actinopterygii</taxon>
        <taxon>Neopterygii</taxon>
        <taxon>Teleostei</taxon>
        <taxon>Neoteleostei</taxon>
        <taxon>Acanthomorphata</taxon>
        <taxon>Carangaria</taxon>
        <taxon>Pleuronectiformes</taxon>
        <taxon>Pleuronectoidei</taxon>
        <taxon>Pleuronectidae</taxon>
        <taxon>Pleuronectes</taxon>
    </lineage>
</organism>
<dbReference type="Proteomes" id="UP001153269">
    <property type="component" value="Unassembled WGS sequence"/>
</dbReference>
<evidence type="ECO:0000313" key="2">
    <source>
        <dbReference type="Proteomes" id="UP001153269"/>
    </source>
</evidence>